<keyword evidence="2" id="KW-0040">ANK repeat</keyword>
<evidence type="ECO:0000256" key="1">
    <source>
        <dbReference type="ARBA" id="ARBA00022737"/>
    </source>
</evidence>
<dbReference type="PANTHER" id="PTHR24198">
    <property type="entry name" value="ANKYRIN REPEAT AND PROTEIN KINASE DOMAIN-CONTAINING PROTEIN"/>
    <property type="match status" value="1"/>
</dbReference>
<dbReference type="Pfam" id="PF12796">
    <property type="entry name" value="Ank_2"/>
    <property type="match status" value="1"/>
</dbReference>
<keyword evidence="4" id="KW-1185">Reference proteome</keyword>
<dbReference type="EMBL" id="JAADYS010000175">
    <property type="protein sequence ID" value="KAF4471700.1"/>
    <property type="molecule type" value="Genomic_DNA"/>
</dbReference>
<dbReference type="PANTHER" id="PTHR24198:SF165">
    <property type="entry name" value="ANKYRIN REPEAT-CONTAINING PROTEIN-RELATED"/>
    <property type="match status" value="1"/>
</dbReference>
<reference evidence="3 4" key="1">
    <citation type="submission" date="2020-01" db="EMBL/GenBank/DDBJ databases">
        <title>Identification and distribution of gene clusters putatively required for synthesis of sphingolipid metabolism inhibitors in phylogenetically diverse species of the filamentous fungus Fusarium.</title>
        <authorList>
            <person name="Kim H.-S."/>
            <person name="Busman M."/>
            <person name="Brown D.W."/>
            <person name="Divon H."/>
            <person name="Uhlig S."/>
            <person name="Proctor R.H."/>
        </authorList>
    </citation>
    <scope>NUCLEOTIDE SEQUENCE [LARGE SCALE GENOMIC DNA]</scope>
    <source>
        <strain evidence="3 4">NRRL 20459</strain>
    </source>
</reference>
<dbReference type="Proteomes" id="UP000554235">
    <property type="component" value="Unassembled WGS sequence"/>
</dbReference>
<dbReference type="InterPro" id="IPR036770">
    <property type="entry name" value="Ankyrin_rpt-contain_sf"/>
</dbReference>
<sequence length="283" mass="31015">MISSPVPNPTPAQLITQPQLQVTTLRVGVYPLRDFTTSSNGSIAYAPWTTTLSRGTSLHLAAIEGNTDVLLLLLLSSDINGPPQSTFTPLFLALYHGHRRTAHLLLERGAHPYGPSTALHAASRHGYLDEITLFVEEYGLDSDLMDQHGATPVVYALRLPYTKAMRTIGHLLSLGADRHKLVVGWKYSQLARIMGNDRLADYLEDITDDTWSQVVDNDASSQTPDVPPADPVCRRARRIAADRKLSGGGGVCKRRQEKRNDHALRFALSQLQIGGFDLSPDGS</sequence>
<gene>
    <name evidence="3" type="ORF">FALBO_1369</name>
</gene>
<organism evidence="3 4">
    <name type="scientific">Fusarium albosuccineum</name>
    <dbReference type="NCBI Taxonomy" id="1237068"/>
    <lineage>
        <taxon>Eukaryota</taxon>
        <taxon>Fungi</taxon>
        <taxon>Dikarya</taxon>
        <taxon>Ascomycota</taxon>
        <taxon>Pezizomycotina</taxon>
        <taxon>Sordariomycetes</taxon>
        <taxon>Hypocreomycetidae</taxon>
        <taxon>Hypocreales</taxon>
        <taxon>Nectriaceae</taxon>
        <taxon>Fusarium</taxon>
        <taxon>Fusarium decemcellulare species complex</taxon>
    </lineage>
</organism>
<evidence type="ECO:0000313" key="3">
    <source>
        <dbReference type="EMBL" id="KAF4471700.1"/>
    </source>
</evidence>
<dbReference type="InterPro" id="IPR002110">
    <property type="entry name" value="Ankyrin_rpt"/>
</dbReference>
<dbReference type="AlphaFoldDB" id="A0A8H4LLR6"/>
<accession>A0A8H4LLR6</accession>
<evidence type="ECO:0000256" key="2">
    <source>
        <dbReference type="ARBA" id="ARBA00023043"/>
    </source>
</evidence>
<name>A0A8H4LLR6_9HYPO</name>
<evidence type="ECO:0000313" key="4">
    <source>
        <dbReference type="Proteomes" id="UP000554235"/>
    </source>
</evidence>
<dbReference type="SUPFAM" id="SSF48403">
    <property type="entry name" value="Ankyrin repeat"/>
    <property type="match status" value="1"/>
</dbReference>
<dbReference type="SMART" id="SM00248">
    <property type="entry name" value="ANK"/>
    <property type="match status" value="3"/>
</dbReference>
<dbReference type="Gene3D" id="1.25.40.20">
    <property type="entry name" value="Ankyrin repeat-containing domain"/>
    <property type="match status" value="1"/>
</dbReference>
<proteinExistence type="predicted"/>
<comment type="caution">
    <text evidence="3">The sequence shown here is derived from an EMBL/GenBank/DDBJ whole genome shotgun (WGS) entry which is preliminary data.</text>
</comment>
<protein>
    <submittedName>
        <fullName evidence="3">Ankyrin repeat PH and SEC7 domain containing secG</fullName>
    </submittedName>
</protein>
<keyword evidence="1" id="KW-0677">Repeat</keyword>
<dbReference type="OrthoDB" id="194358at2759"/>